<accession>A0A3P1VDF7</accession>
<dbReference type="Proteomes" id="UP000281771">
    <property type="component" value="Unassembled WGS sequence"/>
</dbReference>
<dbReference type="AlphaFoldDB" id="A0A3P1VDF7"/>
<protein>
    <submittedName>
        <fullName evidence="3">Primosomal protein DnaI</fullName>
    </submittedName>
</protein>
<dbReference type="InterPro" id="IPR009928">
    <property type="entry name" value="DnaI_N"/>
</dbReference>
<keyword evidence="4" id="KW-1185">Reference proteome</keyword>
<reference evidence="3 4" key="1">
    <citation type="submission" date="2018-11" db="EMBL/GenBank/DDBJ databases">
        <title>Genomes From Bacteria Associated with the Canine Oral Cavity: a Test Case for Automated Genome-Based Taxonomic Assignment.</title>
        <authorList>
            <person name="Coil D.A."/>
            <person name="Jospin G."/>
            <person name="Darling A.E."/>
            <person name="Wallis C."/>
            <person name="Davis I.J."/>
            <person name="Harris S."/>
            <person name="Eisen J.A."/>
            <person name="Holcombe L.J."/>
            <person name="O'Flynn C."/>
        </authorList>
    </citation>
    <scope>NUCLEOTIDE SEQUENCE [LARGE SCALE GENOMIC DNA]</scope>
    <source>
        <strain evidence="3 4">OH4621_COT-116</strain>
    </source>
</reference>
<dbReference type="SUPFAM" id="SSF52540">
    <property type="entry name" value="P-loop containing nucleoside triphosphate hydrolases"/>
    <property type="match status" value="1"/>
</dbReference>
<evidence type="ECO:0000259" key="1">
    <source>
        <dbReference type="Pfam" id="PF01695"/>
    </source>
</evidence>
<organism evidence="3 4">
    <name type="scientific">Streptococcus minor</name>
    <dbReference type="NCBI Taxonomy" id="229549"/>
    <lineage>
        <taxon>Bacteria</taxon>
        <taxon>Bacillati</taxon>
        <taxon>Bacillota</taxon>
        <taxon>Bacilli</taxon>
        <taxon>Lactobacillales</taxon>
        <taxon>Streptococcaceae</taxon>
        <taxon>Streptococcus</taxon>
    </lineage>
</organism>
<dbReference type="PANTHER" id="PTHR30050">
    <property type="entry name" value="CHROMOSOMAL REPLICATION INITIATOR PROTEIN DNAA"/>
    <property type="match status" value="1"/>
</dbReference>
<feature type="domain" description="Primosomal DnaI N-terminal" evidence="2">
    <location>
        <begin position="1"/>
        <end position="89"/>
    </location>
</feature>
<dbReference type="InterPro" id="IPR002611">
    <property type="entry name" value="IstB_ATP-bd"/>
</dbReference>
<proteinExistence type="predicted"/>
<dbReference type="Gene3D" id="3.40.50.300">
    <property type="entry name" value="P-loop containing nucleotide triphosphate hydrolases"/>
    <property type="match status" value="1"/>
</dbReference>
<evidence type="ECO:0000313" key="4">
    <source>
        <dbReference type="Proteomes" id="UP000281771"/>
    </source>
</evidence>
<evidence type="ECO:0000259" key="2">
    <source>
        <dbReference type="Pfam" id="PF07319"/>
    </source>
</evidence>
<comment type="caution">
    <text evidence="3">The sequence shown here is derived from an EMBL/GenBank/DDBJ whole genome shotgun (WGS) entry which is preliminary data.</text>
</comment>
<dbReference type="Pfam" id="PF01695">
    <property type="entry name" value="IstB_IS21"/>
    <property type="match status" value="1"/>
</dbReference>
<feature type="domain" description="IstB-like ATP-binding" evidence="1">
    <location>
        <begin position="154"/>
        <end position="303"/>
    </location>
</feature>
<dbReference type="InterPro" id="IPR027417">
    <property type="entry name" value="P-loop_NTPase"/>
</dbReference>
<dbReference type="GO" id="GO:0005524">
    <property type="term" value="F:ATP binding"/>
    <property type="evidence" value="ECO:0007669"/>
    <property type="project" value="InterPro"/>
</dbReference>
<dbReference type="RefSeq" id="WP_018166943.1">
    <property type="nucleotide sequence ID" value="NZ_RQZA01000002.1"/>
</dbReference>
<dbReference type="EMBL" id="RQZA01000002">
    <property type="protein sequence ID" value="RRD31798.1"/>
    <property type="molecule type" value="Genomic_DNA"/>
</dbReference>
<dbReference type="PANTHER" id="PTHR30050:SF8">
    <property type="entry name" value="PRIMOSOMAL PROTEIN DNAI"/>
    <property type="match status" value="1"/>
</dbReference>
<evidence type="ECO:0000313" key="3">
    <source>
        <dbReference type="EMBL" id="RRD31798.1"/>
    </source>
</evidence>
<name>A0A3P1VDF7_9STRE</name>
<dbReference type="NCBIfam" id="NF006505">
    <property type="entry name" value="PRK08939.1"/>
    <property type="match status" value="1"/>
</dbReference>
<dbReference type="Pfam" id="PF07319">
    <property type="entry name" value="DnaI_N"/>
    <property type="match status" value="1"/>
</dbReference>
<gene>
    <name evidence="3" type="primary">dnaI</name>
    <name evidence="3" type="ORF">EII38_03325</name>
</gene>
<dbReference type="GO" id="GO:0006260">
    <property type="term" value="P:DNA replication"/>
    <property type="evidence" value="ECO:0007669"/>
    <property type="project" value="TreeGrafter"/>
</dbReference>
<dbReference type="CDD" id="cd00009">
    <property type="entry name" value="AAA"/>
    <property type="match status" value="1"/>
</dbReference>
<sequence length="305" mass="35164">MKEVQESLRQPEQVRKSYQEIRQEIIADPQVAAFIQEHALTEKIIELSISKFFEYIKERDKWLHGDETYIAKGYKPILMMNKGYADVSYEETAELVEAQRQEAIRRRMNLVELPSSLKHATLVPNQEDSVILTKSRVEILSLMSDFIGNFHSPTKKGLYVYGDFGVGKSFLLAALAHDLSEKYSVATTMVHYPSFVVNVKNAIQSGQVKSEIDTVKKADILILDDIGAEQHSPWVRDDVLQVILQHRMQENLPTFFTSNFSMLDLEKRLSQGKVGDESWQAKRVMERIRFLAKEVHLEGENHRHE</sequence>
<dbReference type="STRING" id="1123309.GCA_000377005_01027"/>